<dbReference type="Gene3D" id="1.10.150.260">
    <property type="entry name" value="YozE SAM-like"/>
    <property type="match status" value="1"/>
</dbReference>
<dbReference type="SUPFAM" id="SSF140652">
    <property type="entry name" value="YozE-like"/>
    <property type="match status" value="1"/>
</dbReference>
<dbReference type="EMBL" id="JPVN01000009">
    <property type="protein sequence ID" value="KGR78890.1"/>
    <property type="molecule type" value="Genomic_DNA"/>
</dbReference>
<evidence type="ECO:0000259" key="2">
    <source>
        <dbReference type="Pfam" id="PF06855"/>
    </source>
</evidence>
<dbReference type="InterPro" id="IPR023089">
    <property type="entry name" value="YozE_SAM-like"/>
</dbReference>
<comment type="caution">
    <text evidence="3">The sequence shown here is derived from an EMBL/GenBank/DDBJ whole genome shotgun (WGS) entry which is preliminary data.</text>
</comment>
<dbReference type="RefSeq" id="WP_036185662.1">
    <property type="nucleotide sequence ID" value="NZ_AVDA01000009.1"/>
</dbReference>
<dbReference type="NCBIfam" id="NF010193">
    <property type="entry name" value="PRK13672.1"/>
    <property type="match status" value="1"/>
</dbReference>
<sequence>MRKSFYHFVLTYRGGDWSDQKSRFAESAFDDHGFPKTSTSFEEISSYIETKADDMLSTSAFDELWDIYRLKYEN</sequence>
<dbReference type="Pfam" id="PF06855">
    <property type="entry name" value="YozE_SAM_like"/>
    <property type="match status" value="1"/>
</dbReference>
<accession>A0A0A3I5W0</accession>
<feature type="domain" description="YozE SAM-like" evidence="2">
    <location>
        <begin position="4"/>
        <end position="68"/>
    </location>
</feature>
<comment type="similarity">
    <text evidence="1">Belongs to the UPF0346 family.</text>
</comment>
<dbReference type="STRING" id="1384049.CD29_09455"/>
<gene>
    <name evidence="3" type="ORF">CD29_09455</name>
</gene>
<dbReference type="HAMAP" id="MF_01538">
    <property type="entry name" value="UPF0346"/>
    <property type="match status" value="1"/>
</dbReference>
<organism evidence="3 4">
    <name type="scientific">Ureibacillus manganicus DSM 26584</name>
    <dbReference type="NCBI Taxonomy" id="1384049"/>
    <lineage>
        <taxon>Bacteria</taxon>
        <taxon>Bacillati</taxon>
        <taxon>Bacillota</taxon>
        <taxon>Bacilli</taxon>
        <taxon>Bacillales</taxon>
        <taxon>Caryophanaceae</taxon>
        <taxon>Ureibacillus</taxon>
    </lineage>
</organism>
<dbReference type="Proteomes" id="UP000030416">
    <property type="component" value="Unassembled WGS sequence"/>
</dbReference>
<dbReference type="InterPro" id="IPR010673">
    <property type="entry name" value="UPF0346"/>
</dbReference>
<dbReference type="AlphaFoldDB" id="A0A0A3I5W0"/>
<dbReference type="eggNOG" id="COG4479">
    <property type="taxonomic scope" value="Bacteria"/>
</dbReference>
<protein>
    <recommendedName>
        <fullName evidence="1">UPF0346 protein CD29_09455</fullName>
    </recommendedName>
</protein>
<dbReference type="InterPro" id="IPR036806">
    <property type="entry name" value="YozE_SAM-like_sf"/>
</dbReference>
<name>A0A0A3I5W0_9BACL</name>
<keyword evidence="4" id="KW-1185">Reference proteome</keyword>
<dbReference type="PIRSF" id="PIRSF037262">
    <property type="entry name" value="UCP037262"/>
    <property type="match status" value="1"/>
</dbReference>
<reference evidence="3 4" key="1">
    <citation type="submission" date="2014-02" db="EMBL/GenBank/DDBJ databases">
        <title>Draft genome sequence of Lysinibacillus manganicus DSM 26584T.</title>
        <authorList>
            <person name="Zhang F."/>
            <person name="Wang G."/>
            <person name="Zhang L."/>
        </authorList>
    </citation>
    <scope>NUCLEOTIDE SEQUENCE [LARGE SCALE GENOMIC DNA]</scope>
    <source>
        <strain evidence="3 4">DSM 26584</strain>
    </source>
</reference>
<proteinExistence type="inferred from homology"/>
<evidence type="ECO:0000313" key="4">
    <source>
        <dbReference type="Proteomes" id="UP000030416"/>
    </source>
</evidence>
<evidence type="ECO:0000256" key="1">
    <source>
        <dbReference type="HAMAP-Rule" id="MF_01538"/>
    </source>
</evidence>
<dbReference type="OrthoDB" id="2242851at2"/>
<evidence type="ECO:0000313" key="3">
    <source>
        <dbReference type="EMBL" id="KGR78890.1"/>
    </source>
</evidence>